<proteinExistence type="predicted"/>
<keyword evidence="2" id="KW-1185">Reference proteome</keyword>
<name>A0A4P7SFN5_9CELL</name>
<sequence length="135" mass="14640">MEDPGQYGAMASVVHLFALADHAMTALEPEPLLALCAPEVAFCGQIARQVDEVTAADGAETLMLSTQVDHDMLVGQDVDASWVVEVDTEMLGTRSWVDPASGQWQVQVEDPVRQTLRVRLRHDGASWSVLEVGVP</sequence>
<reference evidence="1 2" key="1">
    <citation type="submission" date="2019-04" db="EMBL/GenBank/DDBJ databases">
        <title>Isolation and identification of Cellulomonas shaoxiangyii sp. Nov. isolated from feces of the Tibetan antelopes (Pantholops hodgsonii) in the Qinghai-Tibet plateau of China.</title>
        <authorList>
            <person name="Tian Z."/>
        </authorList>
    </citation>
    <scope>NUCLEOTIDE SEQUENCE [LARGE SCALE GENOMIC DNA]</scope>
    <source>
        <strain evidence="1 2">Z28</strain>
    </source>
</reference>
<evidence type="ECO:0000313" key="1">
    <source>
        <dbReference type="EMBL" id="QCB92361.1"/>
    </source>
</evidence>
<evidence type="ECO:0000313" key="2">
    <source>
        <dbReference type="Proteomes" id="UP000296469"/>
    </source>
</evidence>
<organism evidence="1 2">
    <name type="scientific">Cellulomonas shaoxiangyii</name>
    <dbReference type="NCBI Taxonomy" id="2566013"/>
    <lineage>
        <taxon>Bacteria</taxon>
        <taxon>Bacillati</taxon>
        <taxon>Actinomycetota</taxon>
        <taxon>Actinomycetes</taxon>
        <taxon>Micrococcales</taxon>
        <taxon>Cellulomonadaceae</taxon>
        <taxon>Cellulomonas</taxon>
    </lineage>
</organism>
<protein>
    <submittedName>
        <fullName evidence="1">Uncharacterized protein</fullName>
    </submittedName>
</protein>
<dbReference type="AlphaFoldDB" id="A0A4P7SFN5"/>
<dbReference type="RefSeq" id="WP_135972255.1">
    <property type="nucleotide sequence ID" value="NZ_CP039291.1"/>
</dbReference>
<dbReference type="EMBL" id="CP039291">
    <property type="protein sequence ID" value="QCB92361.1"/>
    <property type="molecule type" value="Genomic_DNA"/>
</dbReference>
<dbReference type="KEGG" id="celz:E5225_01115"/>
<dbReference type="Proteomes" id="UP000296469">
    <property type="component" value="Chromosome"/>
</dbReference>
<gene>
    <name evidence="1" type="ORF">E5225_01115</name>
</gene>
<accession>A0A4P7SFN5</accession>